<sequence>MLANVCLVESTRVLQIMAKTQFRGAEQLLTQCNLSTAISICSTSFQLLQWLEYQPQHYARLILIDQRLADGVGIAELMPQIRSEHFKHRALADDAKIIGWSRDEQAQELFYQAGLDGFISKNRQSQQLIRDIVTVFANQTEQPWLQLT</sequence>
<evidence type="ECO:0000313" key="1">
    <source>
        <dbReference type="EMBL" id="KPL90269.1"/>
    </source>
</evidence>
<reference evidence="1 2" key="1">
    <citation type="submission" date="2015-07" db="EMBL/GenBank/DDBJ databases">
        <title>Whole genome sequence of Herpetosiphon geysericola DSM 7119.</title>
        <authorList>
            <person name="Hemp J."/>
            <person name="Ward L.M."/>
            <person name="Pace L.A."/>
            <person name="Fischer W.W."/>
        </authorList>
    </citation>
    <scope>NUCLEOTIDE SEQUENCE [LARGE SCALE GENOMIC DNA]</scope>
    <source>
        <strain evidence="1 2">DSM 7119</strain>
    </source>
</reference>
<organism evidence="1 2">
    <name type="scientific">Herpetosiphon geysericola</name>
    <dbReference type="NCBI Taxonomy" id="70996"/>
    <lineage>
        <taxon>Bacteria</taxon>
        <taxon>Bacillati</taxon>
        <taxon>Chloroflexota</taxon>
        <taxon>Chloroflexia</taxon>
        <taxon>Herpetosiphonales</taxon>
        <taxon>Herpetosiphonaceae</taxon>
        <taxon>Herpetosiphon</taxon>
    </lineage>
</organism>
<evidence type="ECO:0008006" key="3">
    <source>
        <dbReference type="Google" id="ProtNLM"/>
    </source>
</evidence>
<keyword evidence="2" id="KW-1185">Reference proteome</keyword>
<dbReference type="EMBL" id="LGKP01000012">
    <property type="protein sequence ID" value="KPL90269.1"/>
    <property type="molecule type" value="Genomic_DNA"/>
</dbReference>
<evidence type="ECO:0000313" key="2">
    <source>
        <dbReference type="Proteomes" id="UP000050277"/>
    </source>
</evidence>
<gene>
    <name evidence="1" type="ORF">SE18_06455</name>
</gene>
<name>A0A0P6YYE3_9CHLR</name>
<dbReference type="AlphaFoldDB" id="A0A0P6YYE3"/>
<accession>A0A0P6YYE3</accession>
<comment type="caution">
    <text evidence="1">The sequence shown here is derived from an EMBL/GenBank/DDBJ whole genome shotgun (WGS) entry which is preliminary data.</text>
</comment>
<protein>
    <recommendedName>
        <fullName evidence="3">Response regulatory domain-containing protein</fullName>
    </recommendedName>
</protein>
<dbReference type="Proteomes" id="UP000050277">
    <property type="component" value="Unassembled WGS sequence"/>
</dbReference>
<dbReference type="Gene3D" id="3.40.50.2300">
    <property type="match status" value="1"/>
</dbReference>
<dbReference type="OrthoDB" id="9789181at2"/>
<dbReference type="RefSeq" id="WP_054533613.1">
    <property type="nucleotide sequence ID" value="NZ_LGKP01000012.1"/>
</dbReference>
<dbReference type="InterPro" id="IPR011006">
    <property type="entry name" value="CheY-like_superfamily"/>
</dbReference>
<proteinExistence type="predicted"/>
<dbReference type="SUPFAM" id="SSF52172">
    <property type="entry name" value="CheY-like"/>
    <property type="match status" value="1"/>
</dbReference>